<gene>
    <name evidence="8" type="primary">benR</name>
    <name evidence="8" type="ORF">BN1079_00482</name>
</gene>
<dbReference type="OrthoDB" id="6003540at2"/>
<dbReference type="STRING" id="1499686.BN1079_00482"/>
<keyword evidence="4" id="KW-0010">Activator</keyword>
<keyword evidence="2" id="KW-0805">Transcription regulation</keyword>
<protein>
    <submittedName>
        <fullName evidence="8">BenABC operon transcriptional activator BenR</fullName>
    </submittedName>
</protein>
<dbReference type="Pfam" id="PF14525">
    <property type="entry name" value="AraC_binding_2"/>
    <property type="match status" value="1"/>
</dbReference>
<accession>A0A078LQ07</accession>
<evidence type="ECO:0000256" key="6">
    <source>
        <dbReference type="ARBA" id="ARBA00037345"/>
    </source>
</evidence>
<dbReference type="GO" id="GO:0043565">
    <property type="term" value="F:sequence-specific DNA binding"/>
    <property type="evidence" value="ECO:0007669"/>
    <property type="project" value="InterPro"/>
</dbReference>
<dbReference type="SMART" id="SM00342">
    <property type="entry name" value="HTH_ARAC"/>
    <property type="match status" value="1"/>
</dbReference>
<evidence type="ECO:0000313" key="9">
    <source>
        <dbReference type="Proteomes" id="UP000053902"/>
    </source>
</evidence>
<keyword evidence="5" id="KW-0804">Transcription</keyword>
<dbReference type="Proteomes" id="UP000053902">
    <property type="component" value="Unassembled WGS sequence"/>
</dbReference>
<dbReference type="HOGENOM" id="CLU_047930_0_0_6"/>
<name>A0A078LQ07_9PSED</name>
<dbReference type="RefSeq" id="WP_037022047.1">
    <property type="nucleotide sequence ID" value="NZ_CCSF01000001.1"/>
</dbReference>
<sequence>MVSLLGAKNTVFEQADPHAVSDYVNQHVGTHCIRLPRSGSLQASLSHCSFGKLDLCQISYGGSVHVTSPALETIYHLQLLQRGHCLWRGRGEEHYFTPGELLLINPDDPVDLTYSEDCEKLIVKLPASFLQQACADNQWHAPAEGIRFSASRYDLKSLEGVESLLGLICQEAKAENCAAQLQEQYGRIIASKLLCTFASNVQYESQGESCPSFGRILDYIEEHLKKDISVEQLAQLARMSPRSLYSLFERKVGTTPKSYIRKRKLEQIHGRLSDPAAKVRNITEIAMDYGFLHLGRFSESYKSTFGELPSDTLRRHH</sequence>
<evidence type="ECO:0000256" key="4">
    <source>
        <dbReference type="ARBA" id="ARBA00023159"/>
    </source>
</evidence>
<dbReference type="eggNOG" id="COG2207">
    <property type="taxonomic scope" value="Bacteria"/>
</dbReference>
<evidence type="ECO:0000256" key="1">
    <source>
        <dbReference type="ARBA" id="ARBA00004496"/>
    </source>
</evidence>
<keyword evidence="9" id="KW-1185">Reference proteome</keyword>
<dbReference type="GO" id="GO:0003700">
    <property type="term" value="F:DNA-binding transcription factor activity"/>
    <property type="evidence" value="ECO:0007669"/>
    <property type="project" value="InterPro"/>
</dbReference>
<dbReference type="GO" id="GO:0005737">
    <property type="term" value="C:cytoplasm"/>
    <property type="evidence" value="ECO:0007669"/>
    <property type="project" value="UniProtKB-SubCell"/>
</dbReference>
<evidence type="ECO:0000259" key="7">
    <source>
        <dbReference type="PROSITE" id="PS01124"/>
    </source>
</evidence>
<dbReference type="SUPFAM" id="SSF46689">
    <property type="entry name" value="Homeodomain-like"/>
    <property type="match status" value="1"/>
</dbReference>
<proteinExistence type="predicted"/>
<dbReference type="PROSITE" id="PS01124">
    <property type="entry name" value="HTH_ARAC_FAMILY_2"/>
    <property type="match status" value="1"/>
</dbReference>
<dbReference type="GO" id="GO:0009893">
    <property type="term" value="P:positive regulation of metabolic process"/>
    <property type="evidence" value="ECO:0007669"/>
    <property type="project" value="UniProtKB-ARBA"/>
</dbReference>
<dbReference type="PANTHER" id="PTHR46796:SF6">
    <property type="entry name" value="ARAC SUBFAMILY"/>
    <property type="match status" value="1"/>
</dbReference>
<organism evidence="8 9">
    <name type="scientific">Pseudomonas saudiphocaensis</name>
    <dbReference type="NCBI Taxonomy" id="1499686"/>
    <lineage>
        <taxon>Bacteria</taxon>
        <taxon>Pseudomonadati</taxon>
        <taxon>Pseudomonadota</taxon>
        <taxon>Gammaproteobacteria</taxon>
        <taxon>Pseudomonadales</taxon>
        <taxon>Pseudomonadaceae</taxon>
        <taxon>Pseudomonas</taxon>
    </lineage>
</organism>
<evidence type="ECO:0000313" key="8">
    <source>
        <dbReference type="EMBL" id="CDZ93199.1"/>
    </source>
</evidence>
<keyword evidence="3" id="KW-0238">DNA-binding</keyword>
<evidence type="ECO:0000256" key="5">
    <source>
        <dbReference type="ARBA" id="ARBA00023163"/>
    </source>
</evidence>
<comment type="function">
    <text evidence="6">Regulatory protein of the TOL plasmid xyl operons. XylS activates the xylXYZLTEGFJQKIH operon required for the degradation of toluene, m-xylene and p-xylene.</text>
</comment>
<dbReference type="Pfam" id="PF12833">
    <property type="entry name" value="HTH_18"/>
    <property type="match status" value="1"/>
</dbReference>
<comment type="subcellular location">
    <subcellularLocation>
        <location evidence="1">Cytoplasm</location>
    </subcellularLocation>
</comment>
<dbReference type="PANTHER" id="PTHR46796">
    <property type="entry name" value="HTH-TYPE TRANSCRIPTIONAL ACTIVATOR RHAS-RELATED"/>
    <property type="match status" value="1"/>
</dbReference>
<reference evidence="8 9" key="1">
    <citation type="submission" date="2014-07" db="EMBL/GenBank/DDBJ databases">
        <authorList>
            <person name="Urmite Genomes Urmite Genomes"/>
        </authorList>
    </citation>
    <scope>NUCLEOTIDE SEQUENCE [LARGE SCALE GENOMIC DNA]</scope>
    <source>
        <strain evidence="8 9">20_BN</strain>
    </source>
</reference>
<feature type="domain" description="HTH araC/xylS-type" evidence="7">
    <location>
        <begin position="214"/>
        <end position="315"/>
    </location>
</feature>
<evidence type="ECO:0000256" key="3">
    <source>
        <dbReference type="ARBA" id="ARBA00023125"/>
    </source>
</evidence>
<dbReference type="Gene3D" id="1.10.10.60">
    <property type="entry name" value="Homeodomain-like"/>
    <property type="match status" value="1"/>
</dbReference>
<dbReference type="EMBL" id="CCSF01000001">
    <property type="protein sequence ID" value="CDZ93199.1"/>
    <property type="molecule type" value="Genomic_DNA"/>
</dbReference>
<dbReference type="InterPro" id="IPR037923">
    <property type="entry name" value="HTH-like"/>
</dbReference>
<dbReference type="InterPro" id="IPR035418">
    <property type="entry name" value="AraC-bd_2"/>
</dbReference>
<dbReference type="InterPro" id="IPR009057">
    <property type="entry name" value="Homeodomain-like_sf"/>
</dbReference>
<dbReference type="AlphaFoldDB" id="A0A078LQ07"/>
<evidence type="ECO:0000256" key="2">
    <source>
        <dbReference type="ARBA" id="ARBA00023015"/>
    </source>
</evidence>
<dbReference type="SUPFAM" id="SSF51215">
    <property type="entry name" value="Regulatory protein AraC"/>
    <property type="match status" value="1"/>
</dbReference>
<dbReference type="InterPro" id="IPR018062">
    <property type="entry name" value="HTH_AraC-typ_CS"/>
</dbReference>
<dbReference type="InterPro" id="IPR050204">
    <property type="entry name" value="AraC_XylS_family_regulators"/>
</dbReference>
<dbReference type="InterPro" id="IPR018060">
    <property type="entry name" value="HTH_AraC"/>
</dbReference>
<dbReference type="PROSITE" id="PS00041">
    <property type="entry name" value="HTH_ARAC_FAMILY_1"/>
    <property type="match status" value="1"/>
</dbReference>